<dbReference type="AlphaFoldDB" id="A0AAE0D284"/>
<gene>
    <name evidence="3" type="ORF">CKAH01_18267</name>
</gene>
<keyword evidence="1" id="KW-0677">Repeat</keyword>
<comment type="caution">
    <text evidence="3">The sequence shown here is derived from an EMBL/GenBank/DDBJ whole genome shotgun (WGS) entry which is preliminary data.</text>
</comment>
<dbReference type="SUPFAM" id="SSF52540">
    <property type="entry name" value="P-loop containing nucleoside triphosphate hydrolases"/>
    <property type="match status" value="1"/>
</dbReference>
<sequence>MPRLPPIPKSVSQALNAAFIQLETDIAPQDWEAGKSETIEDVRKAALDIERQLAARGCLRNMRRLEPLLSGMEHYGMVMGTLCNGTPFLPWIWAPIAFILRMASEYVEAFEKIMEGYSRIASSLRRFTLLICPSVPNNFASNPVFQESLAAFYSDILQFHKHAYRFLKRKASWGRFERRFNHIFSDLEYHGNMIDKVASVLSTIDTQNMWQEMREWKEESLKCLGQIDAHEKEQNRQNYEDITSWLKYDESEQREIIDSISNEAKRYPETCSWFTQHPTSKSWLKPNADAPMLCLQGIPGSGKSCICARTVDFLVARKVHVIHYFCSYSYTSTLNYEQILRSLLMQLISRSCDIVKHVHDKYTTALRSLRTTALEKLLRDVFKLSAQESGNTEYIWIVIDGLGECQPETQARITKLLCHITSRTSLPGSTVYKALLSFQSTPPSLRRLKKEHIIFLSEERINLDKSIQQYAQFRLGSFSERLSQLDLSGQEIEELAQNIAVKSSGMFLYARLVLDYLGSNIFHSSDEVKTSLSQLPQELTDFYRKLVTGILHGQGPRSVGRIRCLLGWVAYQKRPLRRLELMSALTFSEYDPEGERYAREYILDVCGPLLEEKKDTSVVFIHSSVKNFLESAENRLEITEMSIMAEHCSATLACLLSG</sequence>
<proteinExistence type="predicted"/>
<evidence type="ECO:0000313" key="3">
    <source>
        <dbReference type="EMBL" id="KAK2745445.1"/>
    </source>
</evidence>
<accession>A0AAE0D284</accession>
<dbReference type="InterPro" id="IPR027417">
    <property type="entry name" value="P-loop_NTPase"/>
</dbReference>
<evidence type="ECO:0000313" key="4">
    <source>
        <dbReference type="Proteomes" id="UP001281614"/>
    </source>
</evidence>
<dbReference type="PANTHER" id="PTHR10039">
    <property type="entry name" value="AMELOGENIN"/>
    <property type="match status" value="1"/>
</dbReference>
<dbReference type="Proteomes" id="UP001281614">
    <property type="component" value="Unassembled WGS sequence"/>
</dbReference>
<protein>
    <submittedName>
        <fullName evidence="3">NACHTdomain protein</fullName>
    </submittedName>
</protein>
<dbReference type="EMBL" id="VYYT01000302">
    <property type="protein sequence ID" value="KAK2745445.1"/>
    <property type="molecule type" value="Genomic_DNA"/>
</dbReference>
<dbReference type="Gene3D" id="3.40.50.300">
    <property type="entry name" value="P-loop containing nucleotide triphosphate hydrolases"/>
    <property type="match status" value="1"/>
</dbReference>
<keyword evidence="4" id="KW-1185">Reference proteome</keyword>
<evidence type="ECO:0000256" key="1">
    <source>
        <dbReference type="ARBA" id="ARBA00022737"/>
    </source>
</evidence>
<feature type="domain" description="Nephrocystin 3-like N-terminal" evidence="2">
    <location>
        <begin position="269"/>
        <end position="425"/>
    </location>
</feature>
<organism evidence="3 4">
    <name type="scientific">Colletotrichum kahawae</name>
    <name type="common">Coffee berry disease fungus</name>
    <dbReference type="NCBI Taxonomy" id="34407"/>
    <lineage>
        <taxon>Eukaryota</taxon>
        <taxon>Fungi</taxon>
        <taxon>Dikarya</taxon>
        <taxon>Ascomycota</taxon>
        <taxon>Pezizomycotina</taxon>
        <taxon>Sordariomycetes</taxon>
        <taxon>Hypocreomycetidae</taxon>
        <taxon>Glomerellales</taxon>
        <taxon>Glomerellaceae</taxon>
        <taxon>Colletotrichum</taxon>
        <taxon>Colletotrichum gloeosporioides species complex</taxon>
    </lineage>
</organism>
<dbReference type="InterPro" id="IPR056884">
    <property type="entry name" value="NPHP3-like_N"/>
</dbReference>
<name>A0AAE0D284_COLKA</name>
<evidence type="ECO:0000259" key="2">
    <source>
        <dbReference type="Pfam" id="PF24883"/>
    </source>
</evidence>
<dbReference type="Pfam" id="PF24883">
    <property type="entry name" value="NPHP3_N"/>
    <property type="match status" value="1"/>
</dbReference>
<dbReference type="PANTHER" id="PTHR10039:SF14">
    <property type="entry name" value="NACHT DOMAIN-CONTAINING PROTEIN"/>
    <property type="match status" value="1"/>
</dbReference>
<reference evidence="3" key="1">
    <citation type="submission" date="2023-02" db="EMBL/GenBank/DDBJ databases">
        <title>Colletotrichum kahawae CIFC_Que2 genome sequencing and assembly.</title>
        <authorList>
            <person name="Baroncelli R."/>
        </authorList>
    </citation>
    <scope>NUCLEOTIDE SEQUENCE</scope>
    <source>
        <strain evidence="3">CIFC_Que2</strain>
    </source>
</reference>